<keyword evidence="9" id="KW-1185">Reference proteome</keyword>
<keyword evidence="4" id="KW-1133">Transmembrane helix</keyword>
<dbReference type="PANTHER" id="PTHR21143:SF104">
    <property type="entry name" value="GUSTATORY RECEPTOR 8A-RELATED"/>
    <property type="match status" value="1"/>
</dbReference>
<proteinExistence type="predicted"/>
<evidence type="ECO:0000256" key="5">
    <source>
        <dbReference type="ARBA" id="ARBA00023136"/>
    </source>
</evidence>
<comment type="subcellular location">
    <subcellularLocation>
        <location evidence="1">Cell membrane</location>
        <topology evidence="1">Multi-pass membrane protein</topology>
    </subcellularLocation>
</comment>
<dbReference type="EMBL" id="JAUDFV010000138">
    <property type="protein sequence ID" value="KAL2725496.1"/>
    <property type="molecule type" value="Genomic_DNA"/>
</dbReference>
<evidence type="ECO:0000256" key="2">
    <source>
        <dbReference type="ARBA" id="ARBA00022475"/>
    </source>
</evidence>
<gene>
    <name evidence="8" type="ORF">V1478_008169</name>
</gene>
<accession>A0ABD2AYP8</accession>
<dbReference type="InterPro" id="IPR013604">
    <property type="entry name" value="7TM_chemorcpt"/>
</dbReference>
<name>A0ABD2AYP8_VESSQ</name>
<evidence type="ECO:0000313" key="8">
    <source>
        <dbReference type="EMBL" id="KAL2725496.1"/>
    </source>
</evidence>
<comment type="caution">
    <text evidence="8">The sequence shown here is derived from an EMBL/GenBank/DDBJ whole genome shotgun (WGS) entry which is preliminary data.</text>
</comment>
<evidence type="ECO:0000256" key="7">
    <source>
        <dbReference type="ARBA" id="ARBA00023224"/>
    </source>
</evidence>
<evidence type="ECO:0000313" key="9">
    <source>
        <dbReference type="Proteomes" id="UP001607302"/>
    </source>
</evidence>
<dbReference type="GO" id="GO:0005886">
    <property type="term" value="C:plasma membrane"/>
    <property type="evidence" value="ECO:0007669"/>
    <property type="project" value="UniProtKB-SubCell"/>
</dbReference>
<dbReference type="GO" id="GO:0007165">
    <property type="term" value="P:signal transduction"/>
    <property type="evidence" value="ECO:0007669"/>
    <property type="project" value="UniProtKB-KW"/>
</dbReference>
<dbReference type="PANTHER" id="PTHR21143">
    <property type="entry name" value="INVERTEBRATE GUSTATORY RECEPTOR"/>
    <property type="match status" value="1"/>
</dbReference>
<keyword evidence="6 8" id="KW-0675">Receptor</keyword>
<dbReference type="AlphaFoldDB" id="A0ABD2AYP8"/>
<keyword evidence="2" id="KW-1003">Cell membrane</keyword>
<evidence type="ECO:0000256" key="4">
    <source>
        <dbReference type="ARBA" id="ARBA00022989"/>
    </source>
</evidence>
<sequence length="95" mass="10865">MLYYSSLHATKTGDIVCELYDPSTSNEFRSEIRDFTLQLIQNPLIFTTCGFFYLDHTLIRNVIGSVTTYLVILIQVGNVPLQVFIEDLNLQSTEI</sequence>
<dbReference type="Proteomes" id="UP001607302">
    <property type="component" value="Unassembled WGS sequence"/>
</dbReference>
<protein>
    <submittedName>
        <fullName evidence="8">Gustatory receptor 28b</fullName>
    </submittedName>
</protein>
<keyword evidence="7" id="KW-0807">Transducer</keyword>
<evidence type="ECO:0000256" key="6">
    <source>
        <dbReference type="ARBA" id="ARBA00023170"/>
    </source>
</evidence>
<reference evidence="8 9" key="1">
    <citation type="journal article" date="2024" name="Ann. Entomol. Soc. Am.">
        <title>Genomic analyses of the southern and eastern yellowjacket wasps (Hymenoptera: Vespidae) reveal evolutionary signatures of social life.</title>
        <authorList>
            <person name="Catto M.A."/>
            <person name="Caine P.B."/>
            <person name="Orr S.E."/>
            <person name="Hunt B.G."/>
            <person name="Goodisman M.A.D."/>
        </authorList>
    </citation>
    <scope>NUCLEOTIDE SEQUENCE [LARGE SCALE GENOMIC DNA]</scope>
    <source>
        <strain evidence="8">233</strain>
        <tissue evidence="8">Head and thorax</tissue>
    </source>
</reference>
<organism evidence="8 9">
    <name type="scientific">Vespula squamosa</name>
    <name type="common">Southern yellow jacket</name>
    <name type="synonym">Wasp</name>
    <dbReference type="NCBI Taxonomy" id="30214"/>
    <lineage>
        <taxon>Eukaryota</taxon>
        <taxon>Metazoa</taxon>
        <taxon>Ecdysozoa</taxon>
        <taxon>Arthropoda</taxon>
        <taxon>Hexapoda</taxon>
        <taxon>Insecta</taxon>
        <taxon>Pterygota</taxon>
        <taxon>Neoptera</taxon>
        <taxon>Endopterygota</taxon>
        <taxon>Hymenoptera</taxon>
        <taxon>Apocrita</taxon>
        <taxon>Aculeata</taxon>
        <taxon>Vespoidea</taxon>
        <taxon>Vespidae</taxon>
        <taxon>Vespinae</taxon>
        <taxon>Vespula</taxon>
    </lineage>
</organism>
<keyword evidence="3" id="KW-0812">Transmembrane</keyword>
<keyword evidence="5" id="KW-0472">Membrane</keyword>
<evidence type="ECO:0000256" key="3">
    <source>
        <dbReference type="ARBA" id="ARBA00022692"/>
    </source>
</evidence>
<evidence type="ECO:0000256" key="1">
    <source>
        <dbReference type="ARBA" id="ARBA00004651"/>
    </source>
</evidence>
<dbReference type="Pfam" id="PF08395">
    <property type="entry name" value="7tm_7"/>
    <property type="match status" value="1"/>
</dbReference>